<dbReference type="Proteomes" id="UP000046122">
    <property type="component" value="Unassembled WGS sequence"/>
</dbReference>
<evidence type="ECO:0000313" key="2">
    <source>
        <dbReference type="EMBL" id="CDX52300.1"/>
    </source>
</evidence>
<sequence length="64" mass="6922">MLPLFVLAERGCFGSNLNAGGARVGSYCRHPQRGPVTGACQTRSDRVPFFPIPQETTPCISPRC</sequence>
<protein>
    <submittedName>
        <fullName evidence="2">Uncharacterized protein</fullName>
    </submittedName>
</protein>
<keyword evidence="3" id="KW-1185">Reference proteome</keyword>
<organism evidence="2 4">
    <name type="scientific">Mesorhizobium plurifarium</name>
    <dbReference type="NCBI Taxonomy" id="69974"/>
    <lineage>
        <taxon>Bacteria</taxon>
        <taxon>Pseudomonadati</taxon>
        <taxon>Pseudomonadota</taxon>
        <taxon>Alphaproteobacteria</taxon>
        <taxon>Hyphomicrobiales</taxon>
        <taxon>Phyllobacteriaceae</taxon>
        <taxon>Mesorhizobium</taxon>
    </lineage>
</organism>
<proteinExistence type="predicted"/>
<dbReference type="EMBL" id="CCNE01000007">
    <property type="protein sequence ID" value="CDX52300.1"/>
    <property type="molecule type" value="Genomic_DNA"/>
</dbReference>
<evidence type="ECO:0000313" key="4">
    <source>
        <dbReference type="Proteomes" id="UP000046122"/>
    </source>
</evidence>
<reference evidence="3" key="2">
    <citation type="submission" date="2014-08" db="EMBL/GenBank/DDBJ databases">
        <authorList>
            <person name="Moulin L."/>
        </authorList>
    </citation>
    <scope>NUCLEOTIDE SEQUENCE [LARGE SCALE GENOMIC DNA]</scope>
</reference>
<accession>A0A090FY17</accession>
<evidence type="ECO:0000313" key="3">
    <source>
        <dbReference type="Proteomes" id="UP000045285"/>
    </source>
</evidence>
<dbReference type="Proteomes" id="UP000045285">
    <property type="component" value="Unassembled WGS sequence"/>
</dbReference>
<evidence type="ECO:0000313" key="1">
    <source>
        <dbReference type="EMBL" id="CDX23072.1"/>
    </source>
</evidence>
<gene>
    <name evidence="1" type="ORF">MPL3356_40215</name>
    <name evidence="2" type="ORF">MPL3365_150036</name>
</gene>
<reference evidence="2 4" key="1">
    <citation type="submission" date="2014-08" db="EMBL/GenBank/DDBJ databases">
        <authorList>
            <person name="Moulin Lionel"/>
        </authorList>
    </citation>
    <scope>NUCLEOTIDE SEQUENCE [LARGE SCALE GENOMIC DNA]</scope>
</reference>
<name>A0A090FY17_MESPL</name>
<dbReference type="AlphaFoldDB" id="A0A090FY17"/>
<dbReference type="EMBL" id="CCMZ01000034">
    <property type="protein sequence ID" value="CDX23072.1"/>
    <property type="molecule type" value="Genomic_DNA"/>
</dbReference>